<evidence type="ECO:0000313" key="2">
    <source>
        <dbReference type="EMBL" id="KNC35275.1"/>
    </source>
</evidence>
<feature type="transmembrane region" description="Helical" evidence="1">
    <location>
        <begin position="148"/>
        <end position="170"/>
    </location>
</feature>
<organism evidence="2 3">
    <name type="scientific">Plasmodium falciparum RAJ116</name>
    <dbReference type="NCBI Taxonomy" id="580058"/>
    <lineage>
        <taxon>Eukaryota</taxon>
        <taxon>Sar</taxon>
        <taxon>Alveolata</taxon>
        <taxon>Apicomplexa</taxon>
        <taxon>Aconoidasida</taxon>
        <taxon>Haemosporida</taxon>
        <taxon>Plasmodiidae</taxon>
        <taxon>Plasmodium</taxon>
        <taxon>Plasmodium (Laverania)</taxon>
    </lineage>
</organism>
<keyword evidence="1" id="KW-1133">Transmembrane helix</keyword>
<keyword evidence="1" id="KW-0812">Transmembrane</keyword>
<dbReference type="InterPro" id="IPR006373">
    <property type="entry name" value="VSA_Rifin"/>
</dbReference>
<accession>A0A0L0CS79</accession>
<gene>
    <name evidence="2" type="ORF">PFLG_00256</name>
</gene>
<evidence type="ECO:0000256" key="1">
    <source>
        <dbReference type="SAM" id="Phobius"/>
    </source>
</evidence>
<protein>
    <submittedName>
        <fullName evidence="2">Rifin</fullName>
    </submittedName>
</protein>
<evidence type="ECO:0000313" key="3">
    <source>
        <dbReference type="Proteomes" id="UP000054566"/>
    </source>
</evidence>
<keyword evidence="1" id="KW-0472">Membrane</keyword>
<proteinExistence type="predicted"/>
<reference evidence="3" key="1">
    <citation type="submission" date="2015-07" db="EMBL/GenBank/DDBJ databases">
        <title>Annotation of Plasmodium falciparum RAJ116.</title>
        <authorList>
            <consortium name="The Broad Institute Genome Sequencing Platform"/>
            <person name="Volkman S.K."/>
            <person name="Neafsey D.E."/>
            <person name="Dash A.P."/>
            <person name="Chitnis C.E."/>
            <person name="Hartl D.L."/>
            <person name="Young S.K."/>
            <person name="Zeng Q."/>
            <person name="Koehrsen M."/>
            <person name="Alvarado L."/>
            <person name="Berlin A."/>
            <person name="Borenstein D."/>
            <person name="Chapman S.B."/>
            <person name="Chen Z."/>
            <person name="Engels R."/>
            <person name="Freedman E."/>
            <person name="Gellesch M."/>
            <person name="Goldberg J."/>
            <person name="Griggs A."/>
            <person name="Gujja S."/>
            <person name="Heilman E.R."/>
            <person name="Heiman D.I."/>
            <person name="Howarth C."/>
            <person name="Jen D."/>
            <person name="Larson L."/>
            <person name="Mehta T."/>
            <person name="Neiman D."/>
            <person name="Park D."/>
            <person name="Pearson M."/>
            <person name="Roberts A."/>
            <person name="Saif S."/>
            <person name="Shea T."/>
            <person name="Shenoy N."/>
            <person name="Sisk P."/>
            <person name="Stolte C."/>
            <person name="Sykes S."/>
            <person name="Walk T."/>
            <person name="White J."/>
            <person name="Yandava C."/>
            <person name="Haas B."/>
            <person name="Henn M.R."/>
            <person name="Nusbaum C."/>
            <person name="Birren B."/>
        </authorList>
    </citation>
    <scope>NUCLEOTIDE SEQUENCE [LARGE SCALE GENOMIC DNA]</scope>
    <source>
        <strain evidence="3">RAJ116</strain>
    </source>
</reference>
<dbReference type="AlphaFoldDB" id="A0A0L0CS79"/>
<dbReference type="Proteomes" id="UP000054566">
    <property type="component" value="Unassembled WGS sequence"/>
</dbReference>
<name>A0A0L0CS79_PLAFA</name>
<dbReference type="EMBL" id="GG663798">
    <property type="protein sequence ID" value="KNC35275.1"/>
    <property type="molecule type" value="Genomic_DNA"/>
</dbReference>
<sequence length="190" mass="20886">MKDHYINILLFALPLNILVIPSIGDKALGLVFDGTSYTDVSMITEAIFTKYKGSCMPRVGVPGVSPGPVRSINDPICSYVLKNFVSKGHGSGRDAIKNNIETYVQKIVSQAEGPAKVAADAARESATNAIEVQQTNVINAIFMSKQTAIIASVVAILIIVLIMLIIYLILRHRRKKKMKKKLQYIKLLEE</sequence>
<dbReference type="Pfam" id="PF02009">
    <property type="entry name" value="RIFIN"/>
    <property type="match status" value="1"/>
</dbReference>
<reference evidence="3" key="2">
    <citation type="submission" date="2015-07" db="EMBL/GenBank/DDBJ databases">
        <title>The genome sequence of Plasmodium falciparum RAJ116.</title>
        <authorList>
            <consortium name="The Broad Institute Genome Sequencing Platform"/>
            <person name="Volkman S.K."/>
            <person name="Neafsey D.E."/>
            <person name="Dash A.P."/>
            <person name="Chitnis C.E."/>
            <person name="Hartl D.L."/>
            <person name="Young S.K."/>
            <person name="Kodira C.D."/>
            <person name="Zeng Q."/>
            <person name="Koehrsen M."/>
            <person name="Godfrey P."/>
            <person name="Alvarado L."/>
            <person name="Berlin A."/>
            <person name="Borenstein D."/>
            <person name="Chen Z."/>
            <person name="Engels R."/>
            <person name="Freedman E."/>
            <person name="Gellesch M."/>
            <person name="Goldberg J."/>
            <person name="Griggs A."/>
            <person name="Gujja S."/>
            <person name="Heiman D."/>
            <person name="Hepburn T."/>
            <person name="Howarth C."/>
            <person name="Jen D."/>
            <person name="Larson L."/>
            <person name="Lewis B."/>
            <person name="Mehta T."/>
            <person name="Park D."/>
            <person name="Pearson M."/>
            <person name="Roberts A."/>
            <person name="Saif S."/>
            <person name="Shea T."/>
            <person name="Shenoy N."/>
            <person name="Sisk P."/>
            <person name="Stolte C."/>
            <person name="Sykes S."/>
            <person name="Walk T."/>
            <person name="White J."/>
            <person name="Yandava C."/>
            <person name="Wirth D.F."/>
            <person name="Nusbaum C."/>
            <person name="Birren B."/>
        </authorList>
    </citation>
    <scope>NUCLEOTIDE SEQUENCE [LARGE SCALE GENOMIC DNA]</scope>
    <source>
        <strain evidence="3">RAJ116</strain>
    </source>
</reference>